<dbReference type="Proteomes" id="UP000187506">
    <property type="component" value="Chromosome"/>
</dbReference>
<gene>
    <name evidence="2" type="ORF">BWR22_13810</name>
</gene>
<evidence type="ECO:0000313" key="3">
    <source>
        <dbReference type="Proteomes" id="UP000187506"/>
    </source>
</evidence>
<dbReference type="RefSeq" id="WP_076734235.1">
    <property type="nucleotide sequence ID" value="NZ_CP019352.1"/>
</dbReference>
<feature type="signal peptide" evidence="1">
    <location>
        <begin position="1"/>
        <end position="23"/>
    </location>
</feature>
<dbReference type="AlphaFoldDB" id="A0AAC9LQD3"/>
<reference evidence="2 3" key="1">
    <citation type="submission" date="2017-01" db="EMBL/GenBank/DDBJ databases">
        <title>Complete genome of Lacinutrix venerupis DOK2-8 isolated from seawater in Dokdo.</title>
        <authorList>
            <person name="Chi W.-J."/>
            <person name="Kim J.H."/>
        </authorList>
    </citation>
    <scope>NUCLEOTIDE SEQUENCE [LARGE SCALE GENOMIC DNA]</scope>
    <source>
        <strain evidence="2 3">DOK2-8</strain>
    </source>
</reference>
<evidence type="ECO:0000256" key="1">
    <source>
        <dbReference type="SAM" id="SignalP"/>
    </source>
</evidence>
<feature type="chain" id="PRO_5042285876" description="NlpE-like protein" evidence="1">
    <location>
        <begin position="24"/>
        <end position="115"/>
    </location>
</feature>
<name>A0AAC9LQD3_9FLAO</name>
<dbReference type="KEGG" id="lvn:BWR22_13810"/>
<proteinExistence type="predicted"/>
<evidence type="ECO:0008006" key="4">
    <source>
        <dbReference type="Google" id="ProtNLM"/>
    </source>
</evidence>
<keyword evidence="3" id="KW-1185">Reference proteome</keyword>
<keyword evidence="1" id="KW-0732">Signal</keyword>
<evidence type="ECO:0000313" key="2">
    <source>
        <dbReference type="EMBL" id="APY01333.1"/>
    </source>
</evidence>
<accession>A0AAC9LQD3</accession>
<dbReference type="EMBL" id="CP019352">
    <property type="protein sequence ID" value="APY01333.1"/>
    <property type="molecule type" value="Genomic_DNA"/>
</dbReference>
<organism evidence="2 3">
    <name type="scientific">Lacinutrix venerupis</name>
    <dbReference type="NCBI Taxonomy" id="1486034"/>
    <lineage>
        <taxon>Bacteria</taxon>
        <taxon>Pseudomonadati</taxon>
        <taxon>Bacteroidota</taxon>
        <taxon>Flavobacteriia</taxon>
        <taxon>Flavobacteriales</taxon>
        <taxon>Flavobacteriaceae</taxon>
        <taxon>Lacinutrix</taxon>
    </lineage>
</organism>
<protein>
    <recommendedName>
        <fullName evidence="4">NlpE-like protein</fullName>
    </recommendedName>
</protein>
<sequence length="115" mass="13113">MKSKNIIQIVMVAFFMLTLSSFKNIQNAKTITAVFDGAEDYGYNFIFTNDDEDERTITFQNINNDVLKSFDLNSDALIGTKMKVTYTTEILVEEDEDGFEIETEASTITKLEKVK</sequence>